<evidence type="ECO:0000313" key="1">
    <source>
        <dbReference type="EMBL" id="QEG36169.1"/>
    </source>
</evidence>
<protein>
    <submittedName>
        <fullName evidence="1">Uncharacterized protein</fullName>
    </submittedName>
</protein>
<name>A0A5B9QE82_9BACT</name>
<accession>A0A5B9QE82</accession>
<gene>
    <name evidence="1" type="ORF">Pr1d_34780</name>
</gene>
<sequence length="83" mass="8733">MVESVGLTGSNLQARGVTRVTSHSGLLAQLLVETRTGIRLGAAPSWVCSGQRNRSILWATRAGVCSGFSVIDLALSREAHKGL</sequence>
<dbReference type="EMBL" id="CP042913">
    <property type="protein sequence ID" value="QEG36169.1"/>
    <property type="molecule type" value="Genomic_DNA"/>
</dbReference>
<dbReference type="AlphaFoldDB" id="A0A5B9QE82"/>
<dbReference type="KEGG" id="bgok:Pr1d_34780"/>
<keyword evidence="2" id="KW-1185">Reference proteome</keyword>
<proteinExistence type="predicted"/>
<reference evidence="1 2" key="1">
    <citation type="submission" date="2019-08" db="EMBL/GenBank/DDBJ databases">
        <title>Deep-cultivation of Planctomycetes and their phenomic and genomic characterization uncovers novel biology.</title>
        <authorList>
            <person name="Wiegand S."/>
            <person name="Jogler M."/>
            <person name="Boedeker C."/>
            <person name="Pinto D."/>
            <person name="Vollmers J."/>
            <person name="Rivas-Marin E."/>
            <person name="Kohn T."/>
            <person name="Peeters S.H."/>
            <person name="Heuer A."/>
            <person name="Rast P."/>
            <person name="Oberbeckmann S."/>
            <person name="Bunk B."/>
            <person name="Jeske O."/>
            <person name="Meyerdierks A."/>
            <person name="Storesund J.E."/>
            <person name="Kallscheuer N."/>
            <person name="Luecker S."/>
            <person name="Lage O.M."/>
            <person name="Pohl T."/>
            <person name="Merkel B.J."/>
            <person name="Hornburger P."/>
            <person name="Mueller R.-W."/>
            <person name="Bruemmer F."/>
            <person name="Labrenz M."/>
            <person name="Spormann A.M."/>
            <person name="Op den Camp H."/>
            <person name="Overmann J."/>
            <person name="Amann R."/>
            <person name="Jetten M.S.M."/>
            <person name="Mascher T."/>
            <person name="Medema M.H."/>
            <person name="Devos D.P."/>
            <person name="Kaster A.-K."/>
            <person name="Ovreas L."/>
            <person name="Rohde M."/>
            <person name="Galperin M.Y."/>
            <person name="Jogler C."/>
        </authorList>
    </citation>
    <scope>NUCLEOTIDE SEQUENCE [LARGE SCALE GENOMIC DNA]</scope>
    <source>
        <strain evidence="1 2">Pr1d</strain>
    </source>
</reference>
<organism evidence="1 2">
    <name type="scientific">Bythopirellula goksoeyrii</name>
    <dbReference type="NCBI Taxonomy" id="1400387"/>
    <lineage>
        <taxon>Bacteria</taxon>
        <taxon>Pseudomonadati</taxon>
        <taxon>Planctomycetota</taxon>
        <taxon>Planctomycetia</taxon>
        <taxon>Pirellulales</taxon>
        <taxon>Lacipirellulaceae</taxon>
        <taxon>Bythopirellula</taxon>
    </lineage>
</organism>
<evidence type="ECO:0000313" key="2">
    <source>
        <dbReference type="Proteomes" id="UP000323917"/>
    </source>
</evidence>
<dbReference type="Proteomes" id="UP000323917">
    <property type="component" value="Chromosome"/>
</dbReference>